<gene>
    <name evidence="6" type="ORF">F5984_18455</name>
</gene>
<evidence type="ECO:0000256" key="4">
    <source>
        <dbReference type="ARBA" id="ARBA00023136"/>
    </source>
</evidence>
<name>A0A7J5TVP4_9BACT</name>
<keyword evidence="7" id="KW-1185">Reference proteome</keyword>
<feature type="transmembrane region" description="Helical" evidence="5">
    <location>
        <begin position="131"/>
        <end position="153"/>
    </location>
</feature>
<evidence type="ECO:0000256" key="1">
    <source>
        <dbReference type="ARBA" id="ARBA00004141"/>
    </source>
</evidence>
<comment type="caution">
    <text evidence="6">The sequence shown here is derived from an EMBL/GenBank/DDBJ whole genome shotgun (WGS) entry which is preliminary data.</text>
</comment>
<comment type="subcellular location">
    <subcellularLocation>
        <location evidence="1">Membrane</location>
        <topology evidence="1">Multi-pass membrane protein</topology>
    </subcellularLocation>
</comment>
<keyword evidence="3 5" id="KW-1133">Transmembrane helix</keyword>
<evidence type="ECO:0000256" key="3">
    <source>
        <dbReference type="ARBA" id="ARBA00022989"/>
    </source>
</evidence>
<sequence>MHEKDIVNASPPVARLDTRLANWMARHGLTLLRLALGVVFLWFGGQKFFPALSEAETLAIRTIDKLSFGMLSADTSRIILAIWECLIGLGLLSGRFMRLTLGLLFLQMIGTFLPLAFFPDETWKYPFVPTLVGQYIIKNGVLVSAGIVLGATVRGGKLIADPNAAREAERKQAKAPSAASR</sequence>
<evidence type="ECO:0000313" key="6">
    <source>
        <dbReference type="EMBL" id="KAB7728356.1"/>
    </source>
</evidence>
<evidence type="ECO:0000256" key="5">
    <source>
        <dbReference type="SAM" id="Phobius"/>
    </source>
</evidence>
<organism evidence="6 7">
    <name type="scientific">Rudanella paleaurantiibacter</name>
    <dbReference type="NCBI Taxonomy" id="2614655"/>
    <lineage>
        <taxon>Bacteria</taxon>
        <taxon>Pseudomonadati</taxon>
        <taxon>Bacteroidota</taxon>
        <taxon>Cytophagia</taxon>
        <taxon>Cytophagales</taxon>
        <taxon>Cytophagaceae</taxon>
        <taxon>Rudanella</taxon>
    </lineage>
</organism>
<dbReference type="GO" id="GO:0016020">
    <property type="term" value="C:membrane"/>
    <property type="evidence" value="ECO:0007669"/>
    <property type="project" value="UniProtKB-SubCell"/>
</dbReference>
<dbReference type="Proteomes" id="UP000488299">
    <property type="component" value="Unassembled WGS sequence"/>
</dbReference>
<feature type="transmembrane region" description="Helical" evidence="5">
    <location>
        <begin position="75"/>
        <end position="92"/>
    </location>
</feature>
<keyword evidence="2 5" id="KW-0812">Transmembrane</keyword>
<dbReference type="Pfam" id="PF07681">
    <property type="entry name" value="DoxX"/>
    <property type="match status" value="1"/>
</dbReference>
<evidence type="ECO:0000256" key="2">
    <source>
        <dbReference type="ARBA" id="ARBA00022692"/>
    </source>
</evidence>
<keyword evidence="4 5" id="KW-0472">Membrane</keyword>
<reference evidence="6 7" key="1">
    <citation type="submission" date="2019-10" db="EMBL/GenBank/DDBJ databases">
        <title>Rudanella paleaurantiibacter sp. nov., isolated from sludge.</title>
        <authorList>
            <person name="Xu S.Q."/>
        </authorList>
    </citation>
    <scope>NUCLEOTIDE SEQUENCE [LARGE SCALE GENOMIC DNA]</scope>
    <source>
        <strain evidence="6 7">HX-22-17</strain>
    </source>
</reference>
<dbReference type="RefSeq" id="WP_152125707.1">
    <property type="nucleotide sequence ID" value="NZ_WELI01000008.1"/>
</dbReference>
<feature type="transmembrane region" description="Helical" evidence="5">
    <location>
        <begin position="99"/>
        <end position="119"/>
    </location>
</feature>
<dbReference type="InterPro" id="IPR032808">
    <property type="entry name" value="DoxX"/>
</dbReference>
<protein>
    <submittedName>
        <fullName evidence="6">DoxX family membrane protein</fullName>
    </submittedName>
</protein>
<dbReference type="AlphaFoldDB" id="A0A7J5TVP4"/>
<feature type="transmembrane region" description="Helical" evidence="5">
    <location>
        <begin position="23"/>
        <end position="43"/>
    </location>
</feature>
<dbReference type="EMBL" id="WELI01000008">
    <property type="protein sequence ID" value="KAB7728356.1"/>
    <property type="molecule type" value="Genomic_DNA"/>
</dbReference>
<proteinExistence type="predicted"/>
<accession>A0A7J5TVP4</accession>
<evidence type="ECO:0000313" key="7">
    <source>
        <dbReference type="Proteomes" id="UP000488299"/>
    </source>
</evidence>